<dbReference type="PROSITE" id="PS51257">
    <property type="entry name" value="PROKAR_LIPOPROTEIN"/>
    <property type="match status" value="1"/>
</dbReference>
<dbReference type="EMBL" id="GFPF01003931">
    <property type="protein sequence ID" value="MAA15077.1"/>
    <property type="molecule type" value="Transcribed_RNA"/>
</dbReference>
<dbReference type="AlphaFoldDB" id="A0A224YBJ9"/>
<organism evidence="2">
    <name type="scientific">Rhipicephalus zambeziensis</name>
    <dbReference type="NCBI Taxonomy" id="60191"/>
    <lineage>
        <taxon>Eukaryota</taxon>
        <taxon>Metazoa</taxon>
        <taxon>Ecdysozoa</taxon>
        <taxon>Arthropoda</taxon>
        <taxon>Chelicerata</taxon>
        <taxon>Arachnida</taxon>
        <taxon>Acari</taxon>
        <taxon>Parasitiformes</taxon>
        <taxon>Ixodida</taxon>
        <taxon>Ixodoidea</taxon>
        <taxon>Ixodidae</taxon>
        <taxon>Rhipicephalinae</taxon>
        <taxon>Rhipicephalus</taxon>
        <taxon>Rhipicephalus</taxon>
    </lineage>
</organism>
<name>A0A224YBJ9_9ACAR</name>
<evidence type="ECO:0000256" key="1">
    <source>
        <dbReference type="SAM" id="SignalP"/>
    </source>
</evidence>
<accession>A0A224YBJ9</accession>
<evidence type="ECO:0000313" key="2">
    <source>
        <dbReference type="EMBL" id="MAA15077.1"/>
    </source>
</evidence>
<feature type="chain" id="PRO_5012217509" evidence="1">
    <location>
        <begin position="22"/>
        <end position="223"/>
    </location>
</feature>
<sequence>MVKVHIFGFFLLAACVAVLEGRRWYTRTPFLFIPFWTHHHYRPYHHRYVRKPGGFEAFLSSREPVWTYQTTGRPVHQCEVEQVIQRNRATFLLMRSYYGNNTKISANIQGRLQPRNVHRMLIQRSGAAYHEIEDIVYLSKKLRCAVVKVTSTAKDTPTTYDLRVRNSSIIQGPSRGCNRAFWRFARGAPAVYIQKCQEILRSTTKPEFIVGAKKEKATSMKFF</sequence>
<keyword evidence="1" id="KW-0732">Signal</keyword>
<proteinExistence type="predicted"/>
<protein>
    <submittedName>
        <fullName evidence="2">Lipocalin</fullName>
    </submittedName>
</protein>
<reference evidence="2" key="1">
    <citation type="journal article" date="2017" name="Parasit. Vectors">
        <title>Sialotranscriptomics of Rhipicephalus zambeziensis reveals intricate expression profiles of secretory proteins and suggests tight temporal transcriptional regulation during blood-feeding.</title>
        <authorList>
            <person name="de Castro M.H."/>
            <person name="de Klerk D."/>
            <person name="Pienaar R."/>
            <person name="Rees D.J.G."/>
            <person name="Mans B.J."/>
        </authorList>
    </citation>
    <scope>NUCLEOTIDE SEQUENCE</scope>
    <source>
        <tissue evidence="2">Salivary glands</tissue>
    </source>
</reference>
<feature type="signal peptide" evidence="1">
    <location>
        <begin position="1"/>
        <end position="21"/>
    </location>
</feature>